<dbReference type="Gene3D" id="3.30.420.10">
    <property type="entry name" value="Ribonuclease H-like superfamily/Ribonuclease H"/>
    <property type="match status" value="1"/>
</dbReference>
<dbReference type="PANTHER" id="PTHR48475">
    <property type="entry name" value="RIBONUCLEASE H"/>
    <property type="match status" value="1"/>
</dbReference>
<reference evidence="1 2" key="3">
    <citation type="submission" date="2019-11" db="EMBL/GenBank/DDBJ databases">
        <title>A de novo genome assembly of a pear dwarfing rootstock.</title>
        <authorList>
            <person name="Wang F."/>
            <person name="Wang J."/>
            <person name="Li S."/>
            <person name="Zhang Y."/>
            <person name="Fang M."/>
            <person name="Ma L."/>
            <person name="Zhao Y."/>
            <person name="Jiang S."/>
        </authorList>
    </citation>
    <scope>NUCLEOTIDE SEQUENCE [LARGE SCALE GENOMIC DNA]</scope>
    <source>
        <strain evidence="1">S2</strain>
        <tissue evidence="1">Leaf</tissue>
    </source>
</reference>
<comment type="caution">
    <text evidence="1">The sequence shown here is derived from an EMBL/GenBank/DDBJ whole genome shotgun (WGS) entry which is preliminary data.</text>
</comment>
<dbReference type="Proteomes" id="UP000327157">
    <property type="component" value="Chromosome 7"/>
</dbReference>
<dbReference type="InterPro" id="IPR036397">
    <property type="entry name" value="RNaseH_sf"/>
</dbReference>
<protein>
    <submittedName>
        <fullName evidence="1">Uncharacterized protein</fullName>
    </submittedName>
</protein>
<dbReference type="GO" id="GO:0003676">
    <property type="term" value="F:nucleic acid binding"/>
    <property type="evidence" value="ECO:0007669"/>
    <property type="project" value="InterPro"/>
</dbReference>
<keyword evidence="2" id="KW-1185">Reference proteome</keyword>
<dbReference type="AlphaFoldDB" id="A0A5N5EZC8"/>
<name>A0A5N5EZC8_9ROSA</name>
<organism evidence="1 2">
    <name type="scientific">Pyrus ussuriensis x Pyrus communis</name>
    <dbReference type="NCBI Taxonomy" id="2448454"/>
    <lineage>
        <taxon>Eukaryota</taxon>
        <taxon>Viridiplantae</taxon>
        <taxon>Streptophyta</taxon>
        <taxon>Embryophyta</taxon>
        <taxon>Tracheophyta</taxon>
        <taxon>Spermatophyta</taxon>
        <taxon>Magnoliopsida</taxon>
        <taxon>eudicotyledons</taxon>
        <taxon>Gunneridae</taxon>
        <taxon>Pentapetalae</taxon>
        <taxon>rosids</taxon>
        <taxon>fabids</taxon>
        <taxon>Rosales</taxon>
        <taxon>Rosaceae</taxon>
        <taxon>Amygdaloideae</taxon>
        <taxon>Maleae</taxon>
        <taxon>Pyrus</taxon>
    </lineage>
</organism>
<dbReference type="OrthoDB" id="5596291at2759"/>
<sequence>MVKEKPGLWHLKLNEALWAYRTSPRSATGTTPYALTYGHDAMLPVELSISSLRVIEQSDLFSIEYCQAMRQELEDLEESRVDASNLLVAQKKIAERAYNQRVRQKTFGEGELVWQTVLPIGIKDPRFGKWSPNWEGPFVVHKILGKGAYHLRDRTGSVHKLPINGKFLKKYYPITWEMQE</sequence>
<evidence type="ECO:0000313" key="2">
    <source>
        <dbReference type="Proteomes" id="UP000327157"/>
    </source>
</evidence>
<evidence type="ECO:0000313" key="1">
    <source>
        <dbReference type="EMBL" id="KAB2596248.1"/>
    </source>
</evidence>
<proteinExistence type="predicted"/>
<reference evidence="1 2" key="1">
    <citation type="submission" date="2019-09" db="EMBL/GenBank/DDBJ databases">
        <authorList>
            <person name="Ou C."/>
        </authorList>
    </citation>
    <scope>NUCLEOTIDE SEQUENCE [LARGE SCALE GENOMIC DNA]</scope>
    <source>
        <strain evidence="1">S2</strain>
        <tissue evidence="1">Leaf</tissue>
    </source>
</reference>
<accession>A0A5N5EZC8</accession>
<dbReference type="EMBL" id="SMOL01000781">
    <property type="protein sequence ID" value="KAB2596248.1"/>
    <property type="molecule type" value="Genomic_DNA"/>
</dbReference>
<dbReference type="PANTHER" id="PTHR48475:SF1">
    <property type="entry name" value="RNASE H TYPE-1 DOMAIN-CONTAINING PROTEIN"/>
    <property type="match status" value="1"/>
</dbReference>
<gene>
    <name evidence="1" type="ORF">D8674_031698</name>
</gene>
<reference evidence="2" key="2">
    <citation type="submission" date="2019-10" db="EMBL/GenBank/DDBJ databases">
        <title>A de novo genome assembly of a pear dwarfing rootstock.</title>
        <authorList>
            <person name="Wang F."/>
            <person name="Wang J."/>
            <person name="Li S."/>
            <person name="Zhang Y."/>
            <person name="Fang M."/>
            <person name="Ma L."/>
            <person name="Zhao Y."/>
            <person name="Jiang S."/>
        </authorList>
    </citation>
    <scope>NUCLEOTIDE SEQUENCE [LARGE SCALE GENOMIC DNA]</scope>
</reference>